<evidence type="ECO:0000259" key="2">
    <source>
        <dbReference type="Pfam" id="PF07833"/>
    </source>
</evidence>
<dbReference type="Pfam" id="PF07833">
    <property type="entry name" value="Cu_amine_oxidN1"/>
    <property type="match status" value="1"/>
</dbReference>
<dbReference type="Proteomes" id="UP000309676">
    <property type="component" value="Unassembled WGS sequence"/>
</dbReference>
<gene>
    <name evidence="3" type="ORF">FE782_05645</name>
</gene>
<keyword evidence="1" id="KW-0812">Transmembrane</keyword>
<keyword evidence="1" id="KW-0472">Membrane</keyword>
<accession>A0A5R9GHP7</accession>
<protein>
    <submittedName>
        <fullName evidence="3">Copper amine oxidase N-terminal domain-containing protein</fullName>
    </submittedName>
</protein>
<keyword evidence="1" id="KW-1133">Transmembrane helix</keyword>
<dbReference type="AlphaFoldDB" id="A0A5R9GHP7"/>
<keyword evidence="4" id="KW-1185">Reference proteome</keyword>
<dbReference type="SUPFAM" id="SSF49299">
    <property type="entry name" value="PKD domain"/>
    <property type="match status" value="1"/>
</dbReference>
<feature type="domain" description="Copper amine oxidase-like N-terminal" evidence="2">
    <location>
        <begin position="85"/>
        <end position="192"/>
    </location>
</feature>
<feature type="transmembrane region" description="Helical" evidence="1">
    <location>
        <begin position="45"/>
        <end position="67"/>
    </location>
</feature>
<comment type="caution">
    <text evidence="3">The sequence shown here is derived from an EMBL/GenBank/DDBJ whole genome shotgun (WGS) entry which is preliminary data.</text>
</comment>
<name>A0A5R9GHP7_9BACL</name>
<reference evidence="3 4" key="1">
    <citation type="submission" date="2019-05" db="EMBL/GenBank/DDBJ databases">
        <authorList>
            <person name="Narsing Rao M.P."/>
            <person name="Li W.J."/>
        </authorList>
    </citation>
    <scope>NUCLEOTIDE SEQUENCE [LARGE SCALE GENOMIC DNA]</scope>
    <source>
        <strain evidence="3 4">SYSU_K30003</strain>
    </source>
</reference>
<organism evidence="3 4">
    <name type="scientific">Paenibacillus antri</name>
    <dbReference type="NCBI Taxonomy" id="2582848"/>
    <lineage>
        <taxon>Bacteria</taxon>
        <taxon>Bacillati</taxon>
        <taxon>Bacillota</taxon>
        <taxon>Bacilli</taxon>
        <taxon>Bacillales</taxon>
        <taxon>Paenibacillaceae</taxon>
        <taxon>Paenibacillus</taxon>
    </lineage>
</organism>
<evidence type="ECO:0000256" key="1">
    <source>
        <dbReference type="SAM" id="Phobius"/>
    </source>
</evidence>
<dbReference type="InterPro" id="IPR036582">
    <property type="entry name" value="Mao_N_sf"/>
</dbReference>
<evidence type="ECO:0000313" key="3">
    <source>
        <dbReference type="EMBL" id="TLS53750.1"/>
    </source>
</evidence>
<proteinExistence type="predicted"/>
<feature type="transmembrane region" description="Helical" evidence="1">
    <location>
        <begin position="16"/>
        <end position="33"/>
    </location>
</feature>
<dbReference type="SUPFAM" id="SSF55383">
    <property type="entry name" value="Copper amine oxidase, domain N"/>
    <property type="match status" value="2"/>
</dbReference>
<dbReference type="EMBL" id="VCIW01000002">
    <property type="protein sequence ID" value="TLS53750.1"/>
    <property type="molecule type" value="Genomic_DNA"/>
</dbReference>
<dbReference type="InterPro" id="IPR012854">
    <property type="entry name" value="Cu_amine_oxidase-like_N"/>
</dbReference>
<dbReference type="Gene3D" id="3.30.457.10">
    <property type="entry name" value="Copper amine oxidase-like, N-terminal domain"/>
    <property type="match status" value="1"/>
</dbReference>
<evidence type="ECO:0000313" key="4">
    <source>
        <dbReference type="Proteomes" id="UP000309676"/>
    </source>
</evidence>
<dbReference type="InterPro" id="IPR035986">
    <property type="entry name" value="PKD_dom_sf"/>
</dbReference>
<sequence>MISCVFLFSMETGNNFYISLVKLFSLACVYLWCEKHEGERYMVKKTVGMALVISMLFGLLGATASAAPTAAMKVWLYVNKPEAFVNGQQTLLTSPATVSPNGKMYVPVKFLGDTFGLPVVFDGLTNTIAVTAGKTNVAIDLTARTALIDGMPGPMEPTFLISKEGKLMAQLTWFMDRIGAKYEYDGTLNRVEVLYAPWSPELPSSVNGKPIAKFTFGKDTYKMGELVKYIDLSYDVEGDGIQFASWKNKQDAFFTPGTHEVSMQVTDSQGNVSEWFTKNITITNETMYDRVAFQMQHAKLQSFVKLEKTDIAKHITSATKLPVASVRDESRELLVSDSPENIVEYGVLYRDQVEGKARLYANHINEMDADVQFAIIATNHGTEPVTIETTRQGEVYPSTFINLIGYQASVDFLVGDANKPTITVEPGESKAYAYLPKLTKGQGINLMYDVETSDELTFTFAAMLPGEPMEAALGYKELPYDRHVRGSFPVSEVRWETDASTISGAKKFTIGDNVDDKYVQGYDVFRQQTVENYGNYGVVYNIRVKNPGKSALVMLARGGIYKGPLKINGEMVLAPASGVITALDGVFMLYRTTGNEPYLDIELTPPAGSYLPVDLVLYPLN</sequence>